<dbReference type="CDD" id="cd00840">
    <property type="entry name" value="MPP_Mre11_N"/>
    <property type="match status" value="1"/>
</dbReference>
<keyword evidence="1" id="KW-0378">Hydrolase</keyword>
<evidence type="ECO:0000313" key="3">
    <source>
        <dbReference type="EMBL" id="MFC2947941.1"/>
    </source>
</evidence>
<dbReference type="InterPro" id="IPR029052">
    <property type="entry name" value="Metallo-depent_PP-like"/>
</dbReference>
<dbReference type="PANTHER" id="PTHR30337:SF7">
    <property type="entry name" value="PHOSPHOESTERASE"/>
    <property type="match status" value="1"/>
</dbReference>
<dbReference type="InterPro" id="IPR041796">
    <property type="entry name" value="Mre11_N"/>
</dbReference>
<proteinExistence type="predicted"/>
<accession>A0ABV7A4E4</accession>
<keyword evidence="3" id="KW-0540">Nuclease</keyword>
<keyword evidence="4" id="KW-1185">Reference proteome</keyword>
<dbReference type="EMBL" id="JBHRRZ010000011">
    <property type="protein sequence ID" value="MFC2947941.1"/>
    <property type="molecule type" value="Genomic_DNA"/>
</dbReference>
<feature type="domain" description="Calcineurin-like phosphoesterase" evidence="2">
    <location>
        <begin position="6"/>
        <end position="204"/>
    </location>
</feature>
<dbReference type="InterPro" id="IPR004843">
    <property type="entry name" value="Calcineurin-like_PHP"/>
</dbReference>
<evidence type="ECO:0000259" key="2">
    <source>
        <dbReference type="Pfam" id="PF00149"/>
    </source>
</evidence>
<organism evidence="3 4">
    <name type="scientific">Virgibacillus sediminis</name>
    <dbReference type="NCBI Taxonomy" id="202260"/>
    <lineage>
        <taxon>Bacteria</taxon>
        <taxon>Bacillati</taxon>
        <taxon>Bacillota</taxon>
        <taxon>Bacilli</taxon>
        <taxon>Bacillales</taxon>
        <taxon>Bacillaceae</taxon>
        <taxon>Virgibacillus</taxon>
    </lineage>
</organism>
<evidence type="ECO:0000256" key="1">
    <source>
        <dbReference type="ARBA" id="ARBA00022801"/>
    </source>
</evidence>
<dbReference type="SUPFAM" id="SSF56300">
    <property type="entry name" value="Metallo-dependent phosphatases"/>
    <property type="match status" value="1"/>
</dbReference>
<dbReference type="RefSeq" id="WP_390304361.1">
    <property type="nucleotide sequence ID" value="NZ_JBHRRZ010000011.1"/>
</dbReference>
<dbReference type="Proteomes" id="UP001595387">
    <property type="component" value="Unassembled WGS sequence"/>
</dbReference>
<comment type="caution">
    <text evidence="3">The sequence shown here is derived from an EMBL/GenBank/DDBJ whole genome shotgun (WGS) entry which is preliminary data.</text>
</comment>
<sequence>MGNQVTFLHAADLHLDSPFIGLAEVPEHLFTHITESTFRALDRLVQAAIDKQVDFVLMVGDIFDQEVQSLKAQIRLRRKMEELKHHNIQVYASYGNHDFIKGSPHRVSFPDNVHIFPDEQVSSFIFTKEDGTKAAIHGFSYENRGVTDRKADQYIVTGDSAHFQIATLHGSLQSNTEHDVYAPFRLGELVEKEFDYWALGHIHKREVLHENPPVIYPGNIQGRNRKEQGEKGCYYVTLSEEGADYSFLPLQEIMFDSISMDITGIEGIHQLEKRILEKVEEGRTAPRLIDLKLIDREGSIREWSEQYVLEDLMELVNETISASMPWSYIFRFEVESGLRIDEQMAEGEHFIGELIRNFSDADIQPFLKDLYQQKQARKYLAAVTDEEEEEIKEQAEQMLIRELLMK</sequence>
<dbReference type="Gene3D" id="3.60.21.10">
    <property type="match status" value="1"/>
</dbReference>
<protein>
    <submittedName>
        <fullName evidence="3">Exonuclease SbcCD subunit D</fullName>
    </submittedName>
</protein>
<dbReference type="PANTHER" id="PTHR30337">
    <property type="entry name" value="COMPONENT OF ATP-DEPENDENT DSDNA EXONUCLEASE"/>
    <property type="match status" value="1"/>
</dbReference>
<dbReference type="GO" id="GO:0004527">
    <property type="term" value="F:exonuclease activity"/>
    <property type="evidence" value="ECO:0007669"/>
    <property type="project" value="UniProtKB-KW"/>
</dbReference>
<dbReference type="InterPro" id="IPR050535">
    <property type="entry name" value="DNA_Repair-Maintenance_Comp"/>
</dbReference>
<evidence type="ECO:0000313" key="4">
    <source>
        <dbReference type="Proteomes" id="UP001595387"/>
    </source>
</evidence>
<dbReference type="InterPro" id="IPR014576">
    <property type="entry name" value="Pesterase_YhaO"/>
</dbReference>
<gene>
    <name evidence="3" type="ORF">ACFODW_06245</name>
</gene>
<dbReference type="Pfam" id="PF00149">
    <property type="entry name" value="Metallophos"/>
    <property type="match status" value="1"/>
</dbReference>
<dbReference type="PIRSF" id="PIRSF033091">
    <property type="entry name" value="Pesterase_YhaO"/>
    <property type="match status" value="1"/>
</dbReference>
<reference evidence="4" key="1">
    <citation type="journal article" date="2019" name="Int. J. Syst. Evol. Microbiol.">
        <title>The Global Catalogue of Microorganisms (GCM) 10K type strain sequencing project: providing services to taxonomists for standard genome sequencing and annotation.</title>
        <authorList>
            <consortium name="The Broad Institute Genomics Platform"/>
            <consortium name="The Broad Institute Genome Sequencing Center for Infectious Disease"/>
            <person name="Wu L."/>
            <person name="Ma J."/>
        </authorList>
    </citation>
    <scope>NUCLEOTIDE SEQUENCE [LARGE SCALE GENOMIC DNA]</scope>
    <source>
        <strain evidence="4">KCTC 13193</strain>
    </source>
</reference>
<keyword evidence="3" id="KW-0269">Exonuclease</keyword>
<name>A0ABV7A4E4_9BACI</name>